<dbReference type="InterPro" id="IPR025713">
    <property type="entry name" value="MotB-like_N_dom"/>
</dbReference>
<evidence type="ECO:0000313" key="10">
    <source>
        <dbReference type="EMBL" id="TYP00202.1"/>
    </source>
</evidence>
<keyword evidence="4 8" id="KW-0812">Transmembrane</keyword>
<gene>
    <name evidence="10" type="ORF">EDC39_101363</name>
</gene>
<dbReference type="AlphaFoldDB" id="A0A5D3WNQ8"/>
<comment type="similarity">
    <text evidence="2">Belongs to the MotB family.</text>
</comment>
<comment type="subcellular location">
    <subcellularLocation>
        <location evidence="1">Cell membrane</location>
        <topology evidence="1">Single-pass membrane protein</topology>
    </subcellularLocation>
</comment>
<reference evidence="10 11" key="1">
    <citation type="submission" date="2019-07" db="EMBL/GenBank/DDBJ databases">
        <title>Genomic Encyclopedia of Type Strains, Phase IV (KMG-IV): sequencing the most valuable type-strain genomes for metagenomic binning, comparative biology and taxonomic classification.</title>
        <authorList>
            <person name="Goeker M."/>
        </authorList>
    </citation>
    <scope>NUCLEOTIDE SEQUENCE [LARGE SCALE GENOMIC DNA]</scope>
    <source>
        <strain evidence="10 11">SS015</strain>
    </source>
</reference>
<evidence type="ECO:0000313" key="11">
    <source>
        <dbReference type="Proteomes" id="UP000324159"/>
    </source>
</evidence>
<dbReference type="Pfam" id="PF13677">
    <property type="entry name" value="MotB_plug"/>
    <property type="match status" value="1"/>
</dbReference>
<comment type="caution">
    <text evidence="10">The sequence shown here is derived from an EMBL/GenBank/DDBJ whole genome shotgun (WGS) entry which is preliminary data.</text>
</comment>
<dbReference type="InterPro" id="IPR006665">
    <property type="entry name" value="OmpA-like"/>
</dbReference>
<dbReference type="GO" id="GO:0005886">
    <property type="term" value="C:plasma membrane"/>
    <property type="evidence" value="ECO:0007669"/>
    <property type="project" value="UniProtKB-SubCell"/>
</dbReference>
<dbReference type="Gene3D" id="3.30.1330.60">
    <property type="entry name" value="OmpA-like domain"/>
    <property type="match status" value="1"/>
</dbReference>
<feature type="domain" description="OmpA-like" evidence="9">
    <location>
        <begin position="108"/>
        <end position="228"/>
    </location>
</feature>
<sequence>MARKPKKEPAGAPAWMVTFSDMVTLLLTFFVLMLSMARLDKMKFMDAAGSLRGAFGVLGSSDKAEVTKPKIVDVAPIFDDLVTRVYKRIQSHMQRLRIDRDIELVKDRGAVVLRVNSAILFDSGKTTIKPEAEPILRKVAELVRPLPMSLRIEGHTDNTRSRRSGLSNWDISVQRAVNVLKFMAANKLMPLDRMSAVGYGSLHPVIDNDTPEHRAMNRRVEFVLENLGNYREELPYLIDATEQLPF</sequence>
<dbReference type="EMBL" id="VNIB01000001">
    <property type="protein sequence ID" value="TYP00202.1"/>
    <property type="molecule type" value="Genomic_DNA"/>
</dbReference>
<dbReference type="RefSeq" id="WP_148894385.1">
    <property type="nucleotide sequence ID" value="NZ_VNIB01000001.1"/>
</dbReference>
<keyword evidence="11" id="KW-1185">Reference proteome</keyword>
<organism evidence="10 11">
    <name type="scientific">Geothermobacter ehrlichii</name>
    <dbReference type="NCBI Taxonomy" id="213224"/>
    <lineage>
        <taxon>Bacteria</taxon>
        <taxon>Pseudomonadati</taxon>
        <taxon>Thermodesulfobacteriota</taxon>
        <taxon>Desulfuromonadia</taxon>
        <taxon>Desulfuromonadales</taxon>
        <taxon>Geothermobacteraceae</taxon>
        <taxon>Geothermobacter</taxon>
    </lineage>
</organism>
<feature type="transmembrane region" description="Helical" evidence="8">
    <location>
        <begin position="12"/>
        <end position="35"/>
    </location>
</feature>
<evidence type="ECO:0000256" key="2">
    <source>
        <dbReference type="ARBA" id="ARBA00008914"/>
    </source>
</evidence>
<evidence type="ECO:0000256" key="6">
    <source>
        <dbReference type="ARBA" id="ARBA00023136"/>
    </source>
</evidence>
<dbReference type="InterPro" id="IPR050330">
    <property type="entry name" value="Bact_OuterMem_StrucFunc"/>
</dbReference>
<dbReference type="InterPro" id="IPR036737">
    <property type="entry name" value="OmpA-like_sf"/>
</dbReference>
<evidence type="ECO:0000256" key="5">
    <source>
        <dbReference type="ARBA" id="ARBA00022989"/>
    </source>
</evidence>
<keyword evidence="6 7" id="KW-0472">Membrane</keyword>
<dbReference type="PANTHER" id="PTHR30329">
    <property type="entry name" value="STATOR ELEMENT OF FLAGELLAR MOTOR COMPLEX"/>
    <property type="match status" value="1"/>
</dbReference>
<dbReference type="OrthoDB" id="9783110at2"/>
<name>A0A5D3WNQ8_9BACT</name>
<keyword evidence="3" id="KW-1003">Cell membrane</keyword>
<evidence type="ECO:0000256" key="1">
    <source>
        <dbReference type="ARBA" id="ARBA00004162"/>
    </source>
</evidence>
<keyword evidence="5 8" id="KW-1133">Transmembrane helix</keyword>
<dbReference type="CDD" id="cd07185">
    <property type="entry name" value="OmpA_C-like"/>
    <property type="match status" value="1"/>
</dbReference>
<evidence type="ECO:0000256" key="7">
    <source>
        <dbReference type="PROSITE-ProRule" id="PRU00473"/>
    </source>
</evidence>
<evidence type="ECO:0000256" key="3">
    <source>
        <dbReference type="ARBA" id="ARBA00022475"/>
    </source>
</evidence>
<evidence type="ECO:0000259" key="9">
    <source>
        <dbReference type="PROSITE" id="PS51123"/>
    </source>
</evidence>
<evidence type="ECO:0000256" key="4">
    <source>
        <dbReference type="ARBA" id="ARBA00022692"/>
    </source>
</evidence>
<dbReference type="PANTHER" id="PTHR30329:SF21">
    <property type="entry name" value="LIPOPROTEIN YIAD-RELATED"/>
    <property type="match status" value="1"/>
</dbReference>
<dbReference type="Pfam" id="PF00691">
    <property type="entry name" value="OmpA"/>
    <property type="match status" value="1"/>
</dbReference>
<protein>
    <submittedName>
        <fullName evidence="10">Chemotaxis protein MotB</fullName>
    </submittedName>
</protein>
<dbReference type="PROSITE" id="PS51123">
    <property type="entry name" value="OMPA_2"/>
    <property type="match status" value="1"/>
</dbReference>
<evidence type="ECO:0000256" key="8">
    <source>
        <dbReference type="SAM" id="Phobius"/>
    </source>
</evidence>
<dbReference type="Proteomes" id="UP000324159">
    <property type="component" value="Unassembled WGS sequence"/>
</dbReference>
<dbReference type="SUPFAM" id="SSF103088">
    <property type="entry name" value="OmpA-like"/>
    <property type="match status" value="1"/>
</dbReference>
<accession>A0A5D3WNQ8</accession>
<proteinExistence type="inferred from homology"/>